<proteinExistence type="predicted"/>
<dbReference type="Gene3D" id="1.10.10.2520">
    <property type="entry name" value="Cell wall hydrolase SleB, domain 1"/>
    <property type="match status" value="1"/>
</dbReference>
<organism evidence="3">
    <name type="scientific">uncultured Caudovirales phage</name>
    <dbReference type="NCBI Taxonomy" id="2100421"/>
    <lineage>
        <taxon>Viruses</taxon>
        <taxon>Duplodnaviria</taxon>
        <taxon>Heunggongvirae</taxon>
        <taxon>Uroviricota</taxon>
        <taxon>Caudoviricetes</taxon>
        <taxon>Peduoviridae</taxon>
        <taxon>Maltschvirus</taxon>
        <taxon>Maltschvirus maltsch</taxon>
    </lineage>
</organism>
<dbReference type="Pfam" id="PF07486">
    <property type="entry name" value="Hydrolase_2"/>
    <property type="match status" value="1"/>
</dbReference>
<reference evidence="3" key="1">
    <citation type="submission" date="2020-05" db="EMBL/GenBank/DDBJ databases">
        <authorList>
            <person name="Chiriac C."/>
            <person name="Salcher M."/>
            <person name="Ghai R."/>
            <person name="Kavagutti S V."/>
        </authorList>
    </citation>
    <scope>NUCLEOTIDE SEQUENCE</scope>
</reference>
<feature type="transmembrane region" description="Helical" evidence="1">
    <location>
        <begin position="14"/>
        <end position="35"/>
    </location>
</feature>
<feature type="domain" description="Cell wall hydrolase SleB" evidence="2">
    <location>
        <begin position="76"/>
        <end position="187"/>
    </location>
</feature>
<keyword evidence="1" id="KW-0472">Membrane</keyword>
<dbReference type="EMBL" id="LR797503">
    <property type="protein sequence ID" value="CAB4221476.1"/>
    <property type="molecule type" value="Genomic_DNA"/>
</dbReference>
<dbReference type="GO" id="GO:0016787">
    <property type="term" value="F:hydrolase activity"/>
    <property type="evidence" value="ECO:0007669"/>
    <property type="project" value="InterPro"/>
</dbReference>
<evidence type="ECO:0000256" key="1">
    <source>
        <dbReference type="SAM" id="Phobius"/>
    </source>
</evidence>
<gene>
    <name evidence="3" type="ORF">UFOVP1636_324</name>
</gene>
<protein>
    <submittedName>
        <fullName evidence="3">SleB Cell wall hydrolyses involved in spore germination</fullName>
    </submittedName>
</protein>
<evidence type="ECO:0000313" key="3">
    <source>
        <dbReference type="EMBL" id="CAB4221476.1"/>
    </source>
</evidence>
<sequence length="188" mass="21687">MNNENVEVADFSKFLSIMISVILMCIGLTYTASLLKWTIDNKFDQLTPIVNSDITAQMREKQLACLAKNIYHEAGSEPFEGKVAVAQVTLNRVASGLFPNDVCQVIYQKNIFYEKVVCQFSWYCDRDSSFKPINKKAYEESMTVAKKVLLENFRLPSLTTAMYYHADYINPGWKKERITQVGHHIFYR</sequence>
<dbReference type="InterPro" id="IPR042047">
    <property type="entry name" value="SleB_dom1"/>
</dbReference>
<evidence type="ECO:0000259" key="2">
    <source>
        <dbReference type="Pfam" id="PF07486"/>
    </source>
</evidence>
<name>A0A6J5T2M3_9CAUD</name>
<keyword evidence="1" id="KW-0812">Transmembrane</keyword>
<dbReference type="InterPro" id="IPR011105">
    <property type="entry name" value="Cell_wall_hydrolase_SleB"/>
</dbReference>
<keyword evidence="1" id="KW-1133">Transmembrane helix</keyword>
<accession>A0A6J5T2M3</accession>